<accession>H6RQZ8</accession>
<feature type="compositionally biased region" description="Basic residues" evidence="1">
    <location>
        <begin position="18"/>
        <end position="28"/>
    </location>
</feature>
<feature type="region of interest" description="Disordered" evidence="1">
    <location>
        <begin position="1"/>
        <end position="65"/>
    </location>
</feature>
<dbReference type="STRING" id="1146883.BLASA_1963"/>
<name>H6RQZ8_BLASD</name>
<evidence type="ECO:0000313" key="2">
    <source>
        <dbReference type="EMBL" id="CCG02877.1"/>
    </source>
</evidence>
<evidence type="ECO:0000313" key="3">
    <source>
        <dbReference type="Proteomes" id="UP000007517"/>
    </source>
</evidence>
<dbReference type="HOGENOM" id="CLU_2567020_0_0_11"/>
<evidence type="ECO:0000256" key="1">
    <source>
        <dbReference type="SAM" id="MobiDB-lite"/>
    </source>
</evidence>
<dbReference type="AlphaFoldDB" id="H6RQZ8"/>
<proteinExistence type="predicted"/>
<dbReference type="KEGG" id="bsd:BLASA_1963"/>
<dbReference type="EMBL" id="FO117623">
    <property type="protein sequence ID" value="CCG02877.1"/>
    <property type="molecule type" value="Genomic_DNA"/>
</dbReference>
<sequence>MACGPQGHAGRTTGAVVRKAHIPGKNRSGKQQACAAATPRVESHCPHWRGGPSRRTHSLGPEGQPILGYRTKALRAKMRAG</sequence>
<gene>
    <name evidence="2" type="ordered locus">BLASA_1963</name>
</gene>
<protein>
    <submittedName>
        <fullName evidence="2">Uncharacterized protein</fullName>
    </submittedName>
</protein>
<dbReference type="Proteomes" id="UP000007517">
    <property type="component" value="Chromosome"/>
</dbReference>
<organism evidence="2 3">
    <name type="scientific">Blastococcus saxobsidens (strain DD2)</name>
    <dbReference type="NCBI Taxonomy" id="1146883"/>
    <lineage>
        <taxon>Bacteria</taxon>
        <taxon>Bacillati</taxon>
        <taxon>Actinomycetota</taxon>
        <taxon>Actinomycetes</taxon>
        <taxon>Geodermatophilales</taxon>
        <taxon>Geodermatophilaceae</taxon>
        <taxon>Blastococcus</taxon>
    </lineage>
</organism>
<reference evidence="2 3" key="1">
    <citation type="journal article" date="2012" name="J. Bacteriol.">
        <title>Genome Sequence of Blastococcus saxobsidens DD2, a Stone-Inhabiting Bacterium.</title>
        <authorList>
            <person name="Chouaia B."/>
            <person name="Crotti E."/>
            <person name="Brusetti L."/>
            <person name="Daffonchio D."/>
            <person name="Essoussi I."/>
            <person name="Nouioui I."/>
            <person name="Sbissi I."/>
            <person name="Ghodhbane-Gtari F."/>
            <person name="Gtari M."/>
            <person name="Vacherie B."/>
            <person name="Barbe V."/>
            <person name="Medigue C."/>
            <person name="Gury J."/>
            <person name="Pujic P."/>
            <person name="Normand P."/>
        </authorList>
    </citation>
    <scope>NUCLEOTIDE SEQUENCE [LARGE SCALE GENOMIC DNA]</scope>
    <source>
        <strain evidence="2 3">DD2</strain>
    </source>
</reference>
<reference evidence="3" key="2">
    <citation type="submission" date="2012-02" db="EMBL/GenBank/DDBJ databases">
        <title>Complete genome sequence of Blastococcus saxobsidens strain DD2.</title>
        <authorList>
            <person name="Genoscope."/>
        </authorList>
    </citation>
    <scope>NUCLEOTIDE SEQUENCE [LARGE SCALE GENOMIC DNA]</scope>
    <source>
        <strain evidence="3">DD2</strain>
    </source>
</reference>
<keyword evidence="3" id="KW-1185">Reference proteome</keyword>